<gene>
    <name evidence="1" type="ORF">B0T19DRAFT_11072</name>
</gene>
<name>A0AAE0MKZ9_9PEZI</name>
<dbReference type="AlphaFoldDB" id="A0AAE0MKZ9"/>
<protein>
    <submittedName>
        <fullName evidence="1">Uncharacterized protein</fullName>
    </submittedName>
</protein>
<reference evidence="1" key="1">
    <citation type="journal article" date="2023" name="Mol. Phylogenet. Evol.">
        <title>Genome-scale phylogeny and comparative genomics of the fungal order Sordariales.</title>
        <authorList>
            <person name="Hensen N."/>
            <person name="Bonometti L."/>
            <person name="Westerberg I."/>
            <person name="Brannstrom I.O."/>
            <person name="Guillou S."/>
            <person name="Cros-Aarteil S."/>
            <person name="Calhoun S."/>
            <person name="Haridas S."/>
            <person name="Kuo A."/>
            <person name="Mondo S."/>
            <person name="Pangilinan J."/>
            <person name="Riley R."/>
            <person name="LaButti K."/>
            <person name="Andreopoulos B."/>
            <person name="Lipzen A."/>
            <person name="Chen C."/>
            <person name="Yan M."/>
            <person name="Daum C."/>
            <person name="Ng V."/>
            <person name="Clum A."/>
            <person name="Steindorff A."/>
            <person name="Ohm R.A."/>
            <person name="Martin F."/>
            <person name="Silar P."/>
            <person name="Natvig D.O."/>
            <person name="Lalanne C."/>
            <person name="Gautier V."/>
            <person name="Ament-Velasquez S.L."/>
            <person name="Kruys A."/>
            <person name="Hutchinson M.I."/>
            <person name="Powell A.J."/>
            <person name="Barry K."/>
            <person name="Miller A.N."/>
            <person name="Grigoriev I.V."/>
            <person name="Debuchy R."/>
            <person name="Gladieux P."/>
            <person name="Hiltunen Thoren M."/>
            <person name="Johannesson H."/>
        </authorList>
    </citation>
    <scope>NUCLEOTIDE SEQUENCE</scope>
    <source>
        <strain evidence="1">SMH4131-1</strain>
    </source>
</reference>
<proteinExistence type="predicted"/>
<keyword evidence="2" id="KW-1185">Reference proteome</keyword>
<accession>A0AAE0MKZ9</accession>
<organism evidence="1 2">
    <name type="scientific">Cercophora scortea</name>
    <dbReference type="NCBI Taxonomy" id="314031"/>
    <lineage>
        <taxon>Eukaryota</taxon>
        <taxon>Fungi</taxon>
        <taxon>Dikarya</taxon>
        <taxon>Ascomycota</taxon>
        <taxon>Pezizomycotina</taxon>
        <taxon>Sordariomycetes</taxon>
        <taxon>Sordariomycetidae</taxon>
        <taxon>Sordariales</taxon>
        <taxon>Lasiosphaeriaceae</taxon>
        <taxon>Cercophora</taxon>
    </lineage>
</organism>
<dbReference type="EMBL" id="JAUEPO010000001">
    <property type="protein sequence ID" value="KAK3335538.1"/>
    <property type="molecule type" value="Genomic_DNA"/>
</dbReference>
<reference evidence="1" key="2">
    <citation type="submission" date="2023-06" db="EMBL/GenBank/DDBJ databases">
        <authorList>
            <consortium name="Lawrence Berkeley National Laboratory"/>
            <person name="Haridas S."/>
            <person name="Hensen N."/>
            <person name="Bonometti L."/>
            <person name="Westerberg I."/>
            <person name="Brannstrom I.O."/>
            <person name="Guillou S."/>
            <person name="Cros-Aarteil S."/>
            <person name="Calhoun S."/>
            <person name="Kuo A."/>
            <person name="Mondo S."/>
            <person name="Pangilinan J."/>
            <person name="Riley R."/>
            <person name="Labutti K."/>
            <person name="Andreopoulos B."/>
            <person name="Lipzen A."/>
            <person name="Chen C."/>
            <person name="Yanf M."/>
            <person name="Daum C."/>
            <person name="Ng V."/>
            <person name="Clum A."/>
            <person name="Steindorff A."/>
            <person name="Ohm R."/>
            <person name="Martin F."/>
            <person name="Silar P."/>
            <person name="Natvig D."/>
            <person name="Lalanne C."/>
            <person name="Gautier V."/>
            <person name="Ament-Velasquez S.L."/>
            <person name="Kruys A."/>
            <person name="Hutchinson M.I."/>
            <person name="Powell A.J."/>
            <person name="Barry K."/>
            <person name="Miller A.N."/>
            <person name="Grigoriev I.V."/>
            <person name="Debuchy R."/>
            <person name="Gladieux P."/>
            <person name="Thoren M.H."/>
            <person name="Johannesson H."/>
        </authorList>
    </citation>
    <scope>NUCLEOTIDE SEQUENCE</scope>
    <source>
        <strain evidence="1">SMH4131-1</strain>
    </source>
</reference>
<evidence type="ECO:0000313" key="2">
    <source>
        <dbReference type="Proteomes" id="UP001286456"/>
    </source>
</evidence>
<dbReference type="Proteomes" id="UP001286456">
    <property type="component" value="Unassembled WGS sequence"/>
</dbReference>
<evidence type="ECO:0000313" key="1">
    <source>
        <dbReference type="EMBL" id="KAK3335538.1"/>
    </source>
</evidence>
<sequence>MKNGSQVRTALPQIWEANKTLLDLGQSKSWWSSGQNAPRDISDNLAYTCTRAGFICQSVFPGARQVRIEHCPQPRLSCFFPSFSPHPRRTNGVLSRKARAAKHSSTVLARVFRCGWLSYTSTTGFFWLLPRAGCICVGLPWRMSLFQSSTRSGNNPRRPASQCCQHIALHVCSSTESLPFVAKGRSRLNALEAKRESRSSCCMLNCIYIFCG</sequence>
<comment type="caution">
    <text evidence="1">The sequence shown here is derived from an EMBL/GenBank/DDBJ whole genome shotgun (WGS) entry which is preliminary data.</text>
</comment>